<protein>
    <submittedName>
        <fullName evidence="1">Uncharacterized protein</fullName>
    </submittedName>
</protein>
<evidence type="ECO:0000313" key="1">
    <source>
        <dbReference type="EMBL" id="SFV65343.1"/>
    </source>
</evidence>
<proteinExistence type="predicted"/>
<organism evidence="1">
    <name type="scientific">hydrothermal vent metagenome</name>
    <dbReference type="NCBI Taxonomy" id="652676"/>
    <lineage>
        <taxon>unclassified sequences</taxon>
        <taxon>metagenomes</taxon>
        <taxon>ecological metagenomes</taxon>
    </lineage>
</organism>
<sequence>MPKSLQELNAKYIDSGFFSILEKKYRDLSDEELLKEFEFEQELNLFDNVQEIQDELLQETQNIVISLHTKEAIKKYFQEIEAQIEKRARYKNNKNKLDYRLIRRFLWTSFNNLYELDLTIITEEILHLSNSLREFAKIYNDFTRKTKYPSLAYDEVFLEKQLAYISMKKSNEKIVDEIKKLKFSEHYLEAILKKKKEKLEKEKKSKEYPKLLEEYRRVNGAYSDTIYICSVLREKYEENKKEMAIFERRYRAEFNQYFQKTATVYERVFLDILGAMAFEFDRILWEQAKKSPAIQTLFKEAQISGEYNAKTYLKYYLKTNKQDNSSEEMQELLDLYQYLNSLYMESILIVTDRADDAIEYKKSVKVVNKEQEVVSFTDEKLALKWAFQNNVKLLVVNEHLQNMTLSRFLQYYKKYSLSESQVLLLGNAKKLPCAITKQLPQGIMPHALAQEIEKLIDDKR</sequence>
<name>A0A1W1CI11_9ZZZZ</name>
<dbReference type="AlphaFoldDB" id="A0A1W1CI11"/>
<gene>
    <name evidence="1" type="ORF">MNB_SM-5-769</name>
</gene>
<dbReference type="EMBL" id="FPHH01000086">
    <property type="protein sequence ID" value="SFV65343.1"/>
    <property type="molecule type" value="Genomic_DNA"/>
</dbReference>
<accession>A0A1W1CI11</accession>
<reference evidence="1" key="1">
    <citation type="submission" date="2016-10" db="EMBL/GenBank/DDBJ databases">
        <authorList>
            <person name="de Groot N.N."/>
        </authorList>
    </citation>
    <scope>NUCLEOTIDE SEQUENCE</scope>
</reference>